<dbReference type="KEGG" id="tai:Taci_1695"/>
<sequence length="297" mass="33431">MSDDRIEELLERLYDASDDDEIRSISREILKLDPTHPSARVALWTLKDEEEALRSVGDLEEALDEVIKRMGGRPEGIYDENPLTPTYGEALMHLAAANHSLERYDRAEACARDLVAFDPEEEAFPGRLILYRTLLDKGDWDLILDTYDQDGIDSPAGAHARAIALIEKDAPEGEIWEAVLEAFSLAPDLPFVILGLEALPDDEEGEYDQTFHQAAYLDAPWNSSDDRLVYLYLTALLVGVLTGRLEMDEAEDLEDLLREHPKGEALRRLITFGGPRPDEPSELDQWAIGKLMEVLVD</sequence>
<keyword evidence="2" id="KW-1185">Reference proteome</keyword>
<dbReference type="AlphaFoldDB" id="D1B7B8"/>
<proteinExistence type="predicted"/>
<dbReference type="PATRIC" id="fig|525903.6.peg.1685"/>
<dbReference type="STRING" id="525903.Taci_1695"/>
<evidence type="ECO:0008006" key="3">
    <source>
        <dbReference type="Google" id="ProtNLM"/>
    </source>
</evidence>
<dbReference type="eggNOG" id="ENOG5032WCH">
    <property type="taxonomic scope" value="Bacteria"/>
</dbReference>
<dbReference type="Proteomes" id="UP000002030">
    <property type="component" value="Chromosome"/>
</dbReference>
<organism evidence="1 2">
    <name type="scientific">Thermanaerovibrio acidaminovorans (strain ATCC 49978 / DSM 6589 / Su883)</name>
    <name type="common">Selenomonas acidaminovorans</name>
    <dbReference type="NCBI Taxonomy" id="525903"/>
    <lineage>
        <taxon>Bacteria</taxon>
        <taxon>Thermotogati</taxon>
        <taxon>Synergistota</taxon>
        <taxon>Synergistia</taxon>
        <taxon>Synergistales</taxon>
        <taxon>Synergistaceae</taxon>
        <taxon>Thermanaerovibrio</taxon>
    </lineage>
</organism>
<name>D1B7B8_THEAS</name>
<dbReference type="OrthoDB" id="2791at2"/>
<dbReference type="HOGENOM" id="CLU_908925_0_0_0"/>
<evidence type="ECO:0000313" key="1">
    <source>
        <dbReference type="EMBL" id="ACZ19909.1"/>
    </source>
</evidence>
<protein>
    <recommendedName>
        <fullName evidence="3">TPR repeat-containing protein</fullName>
    </recommendedName>
</protein>
<dbReference type="SUPFAM" id="SSF48452">
    <property type="entry name" value="TPR-like"/>
    <property type="match status" value="1"/>
</dbReference>
<dbReference type="InterPro" id="IPR011990">
    <property type="entry name" value="TPR-like_helical_dom_sf"/>
</dbReference>
<gene>
    <name evidence="1" type="ordered locus">Taci_1695</name>
</gene>
<accession>D1B7B8</accession>
<dbReference type="EMBL" id="CP001818">
    <property type="protein sequence ID" value="ACZ19909.1"/>
    <property type="molecule type" value="Genomic_DNA"/>
</dbReference>
<reference evidence="1 2" key="1">
    <citation type="journal article" date="2009" name="Stand. Genomic Sci.">
        <title>Complete genome sequence of Thermanaerovibrio acidaminovorans type strain (Su883).</title>
        <authorList>
            <person name="Chovatia M."/>
            <person name="Sikorski J."/>
            <person name="Schroder M."/>
            <person name="Lapidus A."/>
            <person name="Nolan M."/>
            <person name="Tice H."/>
            <person name="Glavina Del Rio T."/>
            <person name="Copeland A."/>
            <person name="Cheng J.F."/>
            <person name="Lucas S."/>
            <person name="Chen F."/>
            <person name="Bruce D."/>
            <person name="Goodwin L."/>
            <person name="Pitluck S."/>
            <person name="Ivanova N."/>
            <person name="Mavromatis K."/>
            <person name="Ovchinnikova G."/>
            <person name="Pati A."/>
            <person name="Chen A."/>
            <person name="Palaniappan K."/>
            <person name="Land M."/>
            <person name="Hauser L."/>
            <person name="Chang Y.J."/>
            <person name="Jeffries C.D."/>
            <person name="Chain P."/>
            <person name="Saunders E."/>
            <person name="Detter J.C."/>
            <person name="Brettin T."/>
            <person name="Rohde M."/>
            <person name="Goker M."/>
            <person name="Spring S."/>
            <person name="Bristow J."/>
            <person name="Markowitz V."/>
            <person name="Hugenholtz P."/>
            <person name="Kyrpides N.C."/>
            <person name="Klenk H.P."/>
            <person name="Eisen J.A."/>
        </authorList>
    </citation>
    <scope>NUCLEOTIDE SEQUENCE [LARGE SCALE GENOMIC DNA]</scope>
    <source>
        <strain evidence="2">ATCC 49978 / DSM 6589 / Su883</strain>
    </source>
</reference>
<evidence type="ECO:0000313" key="2">
    <source>
        <dbReference type="Proteomes" id="UP000002030"/>
    </source>
</evidence>
<dbReference type="RefSeq" id="WP_012870418.1">
    <property type="nucleotide sequence ID" value="NC_013522.1"/>
</dbReference>
<dbReference type="EnsemblBacteria" id="ACZ19909">
    <property type="protein sequence ID" value="ACZ19909"/>
    <property type="gene ID" value="Taci_1695"/>
</dbReference>
<dbReference type="Gene3D" id="1.25.40.10">
    <property type="entry name" value="Tetratricopeptide repeat domain"/>
    <property type="match status" value="1"/>
</dbReference>